<dbReference type="Gramene" id="rna20843">
    <property type="protein sequence ID" value="RHN58888.1"/>
    <property type="gene ID" value="gene20843"/>
</dbReference>
<reference evidence="1" key="1">
    <citation type="journal article" date="2018" name="Nat. Plants">
        <title>Whole-genome landscape of Medicago truncatula symbiotic genes.</title>
        <authorList>
            <person name="Pecrix Y."/>
            <person name="Gamas P."/>
            <person name="Carrere S."/>
        </authorList>
    </citation>
    <scope>NUCLEOTIDE SEQUENCE</scope>
    <source>
        <tissue evidence="1">Leaves</tissue>
    </source>
</reference>
<dbReference type="InterPro" id="IPR007750">
    <property type="entry name" value="DUF674"/>
</dbReference>
<dbReference type="PANTHER" id="PTHR33103">
    <property type="entry name" value="OS01G0153900 PROTEIN"/>
    <property type="match status" value="1"/>
</dbReference>
<evidence type="ECO:0000313" key="1">
    <source>
        <dbReference type="EMBL" id="RHN58888.1"/>
    </source>
</evidence>
<organism evidence="1">
    <name type="scientific">Medicago truncatula</name>
    <name type="common">Barrel medic</name>
    <name type="synonym">Medicago tribuloides</name>
    <dbReference type="NCBI Taxonomy" id="3880"/>
    <lineage>
        <taxon>Eukaryota</taxon>
        <taxon>Viridiplantae</taxon>
        <taxon>Streptophyta</taxon>
        <taxon>Embryophyta</taxon>
        <taxon>Tracheophyta</taxon>
        <taxon>Spermatophyta</taxon>
        <taxon>Magnoliopsida</taxon>
        <taxon>eudicotyledons</taxon>
        <taxon>Gunneridae</taxon>
        <taxon>Pentapetalae</taxon>
        <taxon>rosids</taxon>
        <taxon>fabids</taxon>
        <taxon>Fabales</taxon>
        <taxon>Fabaceae</taxon>
        <taxon>Papilionoideae</taxon>
        <taxon>50 kb inversion clade</taxon>
        <taxon>NPAAA clade</taxon>
        <taxon>Hologalegina</taxon>
        <taxon>IRL clade</taxon>
        <taxon>Trifolieae</taxon>
        <taxon>Medicago</taxon>
    </lineage>
</organism>
<evidence type="ECO:0008006" key="2">
    <source>
        <dbReference type="Google" id="ProtNLM"/>
    </source>
</evidence>
<dbReference type="Pfam" id="PF05056">
    <property type="entry name" value="DUF674"/>
    <property type="match status" value="2"/>
</dbReference>
<accession>A0A396I2A5</accession>
<dbReference type="EMBL" id="PSQE01000004">
    <property type="protein sequence ID" value="RHN58888.1"/>
    <property type="molecule type" value="Genomic_DNA"/>
</dbReference>
<gene>
    <name evidence="1" type="ORF">MtrunA17_Chr4g0007251</name>
</gene>
<dbReference type="PANTHER" id="PTHR33103:SF27">
    <property type="entry name" value="OS04G0594700 PROTEIN"/>
    <property type="match status" value="1"/>
</dbReference>
<proteinExistence type="predicted"/>
<protein>
    <recommendedName>
        <fullName evidence="2">DUF674 family protein</fullName>
    </recommendedName>
</protein>
<sequence>MAPEQEDSQEESRTIHVKILVHKQSNKVVFVEAKKDFVDTLFSFLSLPLGTIVRLLATNNNNNDQQQHQQLLESSPFLDNIKYIYQTVQDITSNDVWNNPLCKQMLLHPRNPCESQCMKLFLNIDDTEPSSKQPRNLDSKRVDAQNQAFLRENGSTFLVFDDLKIVQSSAMTTLSLLKELGYSDLTQLEEITHNIDKQEILNLLKYSLTSHEPMTNTILKSSSKYKGNLPNQSSSAEGVKPCASGGTKMDVKVVRSISQKKIIFVEANGDFVGFIFSFLTMPLGSIVKLLDGNSIAGCVGNLYKSVEKMDSSLCTNSRTVLLNPGVAPYFGCPNQPLNIPDLQPPTTYYYGTGTPYETYNYSLKREVKVEGGVISKTKESIFNARLLTALDPKSPNMSREGVVGFVQRLALYGVGDDLKVKSLSANSFLLYLKELSLPIEDLQVEVISIGEAEALSFLKAFLTAKFTLTSGLGNLLDVPKLE</sequence>
<comment type="caution">
    <text evidence="1">The sequence shown here is derived from an EMBL/GenBank/DDBJ whole genome shotgun (WGS) entry which is preliminary data.</text>
</comment>
<dbReference type="AlphaFoldDB" id="A0A396I2A5"/>
<dbReference type="Proteomes" id="UP000265566">
    <property type="component" value="Chromosome 4"/>
</dbReference>
<name>A0A396I2A5_MEDTR</name>